<evidence type="ECO:0000256" key="11">
    <source>
        <dbReference type="ARBA" id="ARBA00023204"/>
    </source>
</evidence>
<gene>
    <name evidence="14" type="ORF">GCM10007924_09270</name>
</gene>
<dbReference type="Proteomes" id="UP001161409">
    <property type="component" value="Unassembled WGS sequence"/>
</dbReference>
<evidence type="ECO:0000256" key="1">
    <source>
        <dbReference type="ARBA" id="ARBA00001400"/>
    </source>
</evidence>
<dbReference type="RefSeq" id="WP_169559681.1">
    <property type="nucleotide sequence ID" value="NZ_BSNF01000001.1"/>
</dbReference>
<reference evidence="14" key="2">
    <citation type="submission" date="2023-01" db="EMBL/GenBank/DDBJ databases">
        <title>Draft genome sequence of Sneathiella chinensis strain NBRC 103408.</title>
        <authorList>
            <person name="Sun Q."/>
            <person name="Mori K."/>
        </authorList>
    </citation>
    <scope>NUCLEOTIDE SEQUENCE</scope>
    <source>
        <strain evidence="14">NBRC 103408</strain>
    </source>
</reference>
<evidence type="ECO:0000256" key="6">
    <source>
        <dbReference type="ARBA" id="ARBA00022723"/>
    </source>
</evidence>
<keyword evidence="9" id="KW-0408">Iron</keyword>
<dbReference type="SMART" id="SM00986">
    <property type="entry name" value="UDG"/>
    <property type="match status" value="1"/>
</dbReference>
<evidence type="ECO:0000256" key="9">
    <source>
        <dbReference type="ARBA" id="ARBA00023004"/>
    </source>
</evidence>
<feature type="region of interest" description="Disordered" evidence="12">
    <location>
        <begin position="38"/>
        <end position="67"/>
    </location>
</feature>
<dbReference type="EC" id="3.2.2.27" evidence="3"/>
<dbReference type="NCBIfam" id="TIGR00758">
    <property type="entry name" value="UDG_fam4"/>
    <property type="match status" value="1"/>
</dbReference>
<dbReference type="EMBL" id="BSNF01000001">
    <property type="protein sequence ID" value="GLQ05706.1"/>
    <property type="molecule type" value="Genomic_DNA"/>
</dbReference>
<keyword evidence="10" id="KW-0411">Iron-sulfur</keyword>
<dbReference type="InterPro" id="IPR036895">
    <property type="entry name" value="Uracil-DNA_glycosylase-like_sf"/>
</dbReference>
<dbReference type="Gene3D" id="3.40.470.10">
    <property type="entry name" value="Uracil-DNA glycosylase-like domain"/>
    <property type="match status" value="1"/>
</dbReference>
<keyword evidence="7" id="KW-0227">DNA damage</keyword>
<evidence type="ECO:0000256" key="7">
    <source>
        <dbReference type="ARBA" id="ARBA00022763"/>
    </source>
</evidence>
<keyword evidence="6" id="KW-0479">Metal-binding</keyword>
<dbReference type="SUPFAM" id="SSF52141">
    <property type="entry name" value="Uracil-DNA glycosylase-like"/>
    <property type="match status" value="1"/>
</dbReference>
<sequence>MQTLADIQEILGFYAGAGVDEAIGNEPVNRFDLVEREAERAAPPSPAAAHQRPSAGRPLPAAAPTAAAQPKIASNTELIQKAASLAAACNTLEELHAAIAGFEDCALRKTAMNTVLGLGNKDADLMIIDRVPTSDEDRTGRPMAGASGDMLRKMLAAIGIDVETTYIASALPWRPPGGRRANLEEQAVCRPLIKRYMELVAPRTLILFGDAAPYLLEEKRAINKLRGQWTDLEFGKGPVRALPMLHPSFLIEYPASKKMAWQDLLKLKAEMST</sequence>
<evidence type="ECO:0000256" key="2">
    <source>
        <dbReference type="ARBA" id="ARBA00006521"/>
    </source>
</evidence>
<keyword evidence="15" id="KW-1185">Reference proteome</keyword>
<dbReference type="InterPro" id="IPR005273">
    <property type="entry name" value="Ura-DNA_glyco_family4"/>
</dbReference>
<evidence type="ECO:0000256" key="3">
    <source>
        <dbReference type="ARBA" id="ARBA00012030"/>
    </source>
</evidence>
<evidence type="ECO:0000313" key="14">
    <source>
        <dbReference type="EMBL" id="GLQ05706.1"/>
    </source>
</evidence>
<dbReference type="CDD" id="cd10030">
    <property type="entry name" value="UDG-F4_TTUDGA_SPO1dp_like"/>
    <property type="match status" value="1"/>
</dbReference>
<evidence type="ECO:0000256" key="10">
    <source>
        <dbReference type="ARBA" id="ARBA00023014"/>
    </source>
</evidence>
<accession>A0ABQ5U2R6</accession>
<comment type="similarity">
    <text evidence="2">Belongs to the uracil-DNA glycosylase (UDG) superfamily. Type 4 (UDGa) family.</text>
</comment>
<evidence type="ECO:0000256" key="8">
    <source>
        <dbReference type="ARBA" id="ARBA00022801"/>
    </source>
</evidence>
<dbReference type="Pfam" id="PF03167">
    <property type="entry name" value="UDG"/>
    <property type="match status" value="1"/>
</dbReference>
<feature type="compositionally biased region" description="Low complexity" evidence="12">
    <location>
        <begin position="47"/>
        <end position="67"/>
    </location>
</feature>
<comment type="catalytic activity">
    <reaction evidence="1">
        <text>Hydrolyzes single-stranded DNA or mismatched double-stranded DNA and polynucleotides, releasing free uracil.</text>
        <dbReference type="EC" id="3.2.2.27"/>
    </reaction>
</comment>
<keyword evidence="5" id="KW-0004">4Fe-4S</keyword>
<dbReference type="PANTHER" id="PTHR33693">
    <property type="entry name" value="TYPE-5 URACIL-DNA GLYCOSYLASE"/>
    <property type="match status" value="1"/>
</dbReference>
<evidence type="ECO:0000256" key="12">
    <source>
        <dbReference type="SAM" id="MobiDB-lite"/>
    </source>
</evidence>
<evidence type="ECO:0000313" key="15">
    <source>
        <dbReference type="Proteomes" id="UP001161409"/>
    </source>
</evidence>
<name>A0ABQ5U2R6_9PROT</name>
<evidence type="ECO:0000256" key="5">
    <source>
        <dbReference type="ARBA" id="ARBA00022485"/>
    </source>
</evidence>
<dbReference type="InterPro" id="IPR005122">
    <property type="entry name" value="Uracil-DNA_glycosylase-like"/>
</dbReference>
<evidence type="ECO:0000259" key="13">
    <source>
        <dbReference type="SMART" id="SM00986"/>
    </source>
</evidence>
<dbReference type="SMART" id="SM00987">
    <property type="entry name" value="UreE_C"/>
    <property type="match status" value="1"/>
</dbReference>
<keyword evidence="8" id="KW-0378">Hydrolase</keyword>
<dbReference type="InterPro" id="IPR051536">
    <property type="entry name" value="UDG_Type-4/5"/>
</dbReference>
<feature type="domain" description="Uracil-DNA glycosylase-like" evidence="13">
    <location>
        <begin position="116"/>
        <end position="265"/>
    </location>
</feature>
<protein>
    <recommendedName>
        <fullName evidence="4">Type-4 uracil-DNA glycosylase</fullName>
        <ecNumber evidence="3">3.2.2.27</ecNumber>
    </recommendedName>
</protein>
<dbReference type="PANTHER" id="PTHR33693:SF1">
    <property type="entry name" value="TYPE-4 URACIL-DNA GLYCOSYLASE"/>
    <property type="match status" value="1"/>
</dbReference>
<proteinExistence type="inferred from homology"/>
<keyword evidence="11" id="KW-0234">DNA repair</keyword>
<evidence type="ECO:0000256" key="4">
    <source>
        <dbReference type="ARBA" id="ARBA00019403"/>
    </source>
</evidence>
<organism evidence="14 15">
    <name type="scientific">Sneathiella chinensis</name>
    <dbReference type="NCBI Taxonomy" id="349750"/>
    <lineage>
        <taxon>Bacteria</taxon>
        <taxon>Pseudomonadati</taxon>
        <taxon>Pseudomonadota</taxon>
        <taxon>Alphaproteobacteria</taxon>
        <taxon>Sneathiellales</taxon>
        <taxon>Sneathiellaceae</taxon>
        <taxon>Sneathiella</taxon>
    </lineage>
</organism>
<comment type="caution">
    <text evidence="14">The sequence shown here is derived from an EMBL/GenBank/DDBJ whole genome shotgun (WGS) entry which is preliminary data.</text>
</comment>
<reference evidence="14" key="1">
    <citation type="journal article" date="2014" name="Int. J. Syst. Evol. Microbiol.">
        <title>Complete genome of a new Firmicutes species belonging to the dominant human colonic microbiota ('Ruminococcus bicirculans') reveals two chromosomes and a selective capacity to utilize plant glucans.</title>
        <authorList>
            <consortium name="NISC Comparative Sequencing Program"/>
            <person name="Wegmann U."/>
            <person name="Louis P."/>
            <person name="Goesmann A."/>
            <person name="Henrissat B."/>
            <person name="Duncan S.H."/>
            <person name="Flint H.J."/>
        </authorList>
    </citation>
    <scope>NUCLEOTIDE SEQUENCE</scope>
    <source>
        <strain evidence="14">NBRC 103408</strain>
    </source>
</reference>